<organism evidence="2 3">
    <name type="scientific">Pseudopithomyces chartarum</name>
    <dbReference type="NCBI Taxonomy" id="1892770"/>
    <lineage>
        <taxon>Eukaryota</taxon>
        <taxon>Fungi</taxon>
        <taxon>Dikarya</taxon>
        <taxon>Ascomycota</taxon>
        <taxon>Pezizomycotina</taxon>
        <taxon>Dothideomycetes</taxon>
        <taxon>Pleosporomycetidae</taxon>
        <taxon>Pleosporales</taxon>
        <taxon>Massarineae</taxon>
        <taxon>Didymosphaeriaceae</taxon>
        <taxon>Pseudopithomyces</taxon>
    </lineage>
</organism>
<dbReference type="Proteomes" id="UP001280581">
    <property type="component" value="Unassembled WGS sequence"/>
</dbReference>
<dbReference type="AlphaFoldDB" id="A0AAN6RG73"/>
<keyword evidence="3" id="KW-1185">Reference proteome</keyword>
<dbReference type="SUPFAM" id="SSF52047">
    <property type="entry name" value="RNI-like"/>
    <property type="match status" value="1"/>
</dbReference>
<dbReference type="InterPro" id="IPR056867">
    <property type="entry name" value="LRR_15"/>
</dbReference>
<protein>
    <recommendedName>
        <fullName evidence="1">Leucine-rich repeat domain-containing protein</fullName>
    </recommendedName>
</protein>
<name>A0AAN6RG73_9PLEO</name>
<accession>A0AAN6RG73</accession>
<dbReference type="Pfam" id="PF24969">
    <property type="entry name" value="LRR_15"/>
    <property type="match status" value="1"/>
</dbReference>
<evidence type="ECO:0000313" key="2">
    <source>
        <dbReference type="EMBL" id="KAK3208923.1"/>
    </source>
</evidence>
<proteinExistence type="predicted"/>
<reference evidence="2 3" key="1">
    <citation type="submission" date="2021-02" db="EMBL/GenBank/DDBJ databases">
        <title>Genome assembly of Pseudopithomyces chartarum.</title>
        <authorList>
            <person name="Jauregui R."/>
            <person name="Singh J."/>
            <person name="Voisey C."/>
        </authorList>
    </citation>
    <scope>NUCLEOTIDE SEQUENCE [LARGE SCALE GENOMIC DNA]</scope>
    <source>
        <strain evidence="2 3">AGR01</strain>
    </source>
</reference>
<gene>
    <name evidence="2" type="ORF">GRF29_69g112239</name>
</gene>
<comment type="caution">
    <text evidence="2">The sequence shown here is derived from an EMBL/GenBank/DDBJ whole genome shotgun (WGS) entry which is preliminary data.</text>
</comment>
<sequence length="271" mass="31850">MPSVRNVYFHRIGSASNTANTELQSMQHGTSACTHLEMRDCMFNDMDIRHLLSVPKRLRTFIYHIGWYKVSNCKISIEAIHEGLNHHKDSLEHVWLDSVSNLLTYFNTGYFTTIPVRMFREFPKLKTLRIQIGFFIGNEHNTEDRTPESRTRRLADVLPPSLEMLHIMDIEHREMAYVTLEHLIMEKDVRFPELKEVKLSTEESRQDWERLIGIEQLAKDNDVQFTVLDDPRLGKLEERKWGMDENIEWLPCGSGANIRPMERVVDLARVR</sequence>
<feature type="domain" description="Leucine-rich repeat" evidence="1">
    <location>
        <begin position="15"/>
        <end position="183"/>
    </location>
</feature>
<evidence type="ECO:0000259" key="1">
    <source>
        <dbReference type="Pfam" id="PF24969"/>
    </source>
</evidence>
<dbReference type="PROSITE" id="PS51257">
    <property type="entry name" value="PROKAR_LIPOPROTEIN"/>
    <property type="match status" value="1"/>
</dbReference>
<dbReference type="EMBL" id="WVTA01000006">
    <property type="protein sequence ID" value="KAK3208923.1"/>
    <property type="molecule type" value="Genomic_DNA"/>
</dbReference>
<evidence type="ECO:0000313" key="3">
    <source>
        <dbReference type="Proteomes" id="UP001280581"/>
    </source>
</evidence>